<dbReference type="SUPFAM" id="SSF52768">
    <property type="entry name" value="Arginase/deacetylase"/>
    <property type="match status" value="1"/>
</dbReference>
<comment type="similarity">
    <text evidence="3">Belongs to the arginase family.</text>
</comment>
<dbReference type="InterPro" id="IPR023696">
    <property type="entry name" value="Ureohydrolase_dom_sf"/>
</dbReference>
<dbReference type="PROSITE" id="PS51409">
    <property type="entry name" value="ARGINASE_2"/>
    <property type="match status" value="1"/>
</dbReference>
<organism evidence="4 5">
    <name type="scientific">Falsigemmobacter faecalis</name>
    <dbReference type="NCBI Taxonomy" id="2488730"/>
    <lineage>
        <taxon>Bacteria</taxon>
        <taxon>Pseudomonadati</taxon>
        <taxon>Pseudomonadota</taxon>
        <taxon>Alphaproteobacteria</taxon>
        <taxon>Rhodobacterales</taxon>
        <taxon>Paracoccaceae</taxon>
        <taxon>Falsigemmobacter</taxon>
    </lineage>
</organism>
<evidence type="ECO:0000256" key="3">
    <source>
        <dbReference type="PROSITE-ProRule" id="PRU00742"/>
    </source>
</evidence>
<evidence type="ECO:0000313" key="5">
    <source>
        <dbReference type="Proteomes" id="UP000282125"/>
    </source>
</evidence>
<dbReference type="AlphaFoldDB" id="A0A3P3D9P4"/>
<dbReference type="Proteomes" id="UP000282125">
    <property type="component" value="Unassembled WGS sequence"/>
</dbReference>
<keyword evidence="1" id="KW-0479">Metal-binding</keyword>
<dbReference type="GO" id="GO:0046872">
    <property type="term" value="F:metal ion binding"/>
    <property type="evidence" value="ECO:0007669"/>
    <property type="project" value="UniProtKB-KW"/>
</dbReference>
<keyword evidence="5" id="KW-1185">Reference proteome</keyword>
<dbReference type="PIRSF" id="PIRSF036979">
    <property type="entry name" value="Arginase"/>
    <property type="match status" value="1"/>
</dbReference>
<dbReference type="Gene3D" id="3.40.800.10">
    <property type="entry name" value="Ureohydrolase domain"/>
    <property type="match status" value="1"/>
</dbReference>
<protein>
    <submittedName>
        <fullName evidence="4">Amidohydrolase</fullName>
    </submittedName>
</protein>
<dbReference type="GO" id="GO:0033389">
    <property type="term" value="P:putrescine biosynthetic process from arginine, via agmatine"/>
    <property type="evidence" value="ECO:0007669"/>
    <property type="project" value="TreeGrafter"/>
</dbReference>
<proteinExistence type="inferred from homology"/>
<gene>
    <name evidence="4" type="ORF">EG244_17330</name>
</gene>
<dbReference type="Pfam" id="PF00491">
    <property type="entry name" value="Arginase"/>
    <property type="match status" value="1"/>
</dbReference>
<reference evidence="4 5" key="1">
    <citation type="submission" date="2018-11" db="EMBL/GenBank/DDBJ databases">
        <title>Gemmobacter sp. nov., YIM 102744-1 draft genome.</title>
        <authorList>
            <person name="Li G."/>
            <person name="Jiang Y."/>
        </authorList>
    </citation>
    <scope>NUCLEOTIDE SEQUENCE [LARGE SCALE GENOMIC DNA]</scope>
    <source>
        <strain evidence="4 5">YIM 102744-1</strain>
    </source>
</reference>
<name>A0A3P3D9P4_9RHOB</name>
<dbReference type="PANTHER" id="PTHR11358:SF26">
    <property type="entry name" value="GUANIDINO ACID HYDROLASE, MITOCHONDRIAL"/>
    <property type="match status" value="1"/>
</dbReference>
<evidence type="ECO:0000256" key="2">
    <source>
        <dbReference type="ARBA" id="ARBA00022801"/>
    </source>
</evidence>
<dbReference type="InterPro" id="IPR006035">
    <property type="entry name" value="Ureohydrolase"/>
</dbReference>
<comment type="caution">
    <text evidence="4">The sequence shown here is derived from an EMBL/GenBank/DDBJ whole genome shotgun (WGS) entry which is preliminary data.</text>
</comment>
<evidence type="ECO:0000313" key="4">
    <source>
        <dbReference type="EMBL" id="RRH70152.1"/>
    </source>
</evidence>
<accession>A0A3P3D9P4</accession>
<evidence type="ECO:0000256" key="1">
    <source>
        <dbReference type="ARBA" id="ARBA00022723"/>
    </source>
</evidence>
<dbReference type="EMBL" id="RRAZ01000036">
    <property type="protein sequence ID" value="RRH70152.1"/>
    <property type="molecule type" value="Genomic_DNA"/>
</dbReference>
<keyword evidence="2 4" id="KW-0378">Hydrolase</keyword>
<sequence>MRSSSTRSMSGRRPFCAAFSINFSGAKTLLSAVTQTFLGAETLSDPQAVTTPYAFLGVPFGPAYEAWEYGAAAGAADAVRRTSHERAYARFLHHWNFDIGEPQFEDGRPNVTDLGNIAVNVRAPEQIVEDTIAVLKPLVQAGVVPLVMGGMDSVPPLLVAPFEGVEEINVLQIDAHIDFRDEINGRRDGFSSPMRRIRDYACVKELVHLGTRSIGSARREDVEAAIAAGNRFVTIRDLCNRGAQAVAEELDLSRRWVVVLDCDGLDPSIAPGVGAIEPGGMTLIQAMTVLNHLARNNRLAGIVFTEFQPARDLRDATAQTIIRLLLGITGLQRAPARP</sequence>
<dbReference type="GO" id="GO:0008783">
    <property type="term" value="F:agmatinase activity"/>
    <property type="evidence" value="ECO:0007669"/>
    <property type="project" value="TreeGrafter"/>
</dbReference>
<dbReference type="PANTHER" id="PTHR11358">
    <property type="entry name" value="ARGINASE/AGMATINASE"/>
    <property type="match status" value="1"/>
</dbReference>